<dbReference type="PANTHER" id="PTHR33327:SF3">
    <property type="entry name" value="RNA-DIRECTED DNA POLYMERASE"/>
    <property type="match status" value="1"/>
</dbReference>
<gene>
    <name evidence="1" type="ORF">AVEN_105316_1</name>
</gene>
<dbReference type="OrthoDB" id="6435789at2759"/>
<dbReference type="Proteomes" id="UP000499080">
    <property type="component" value="Unassembled WGS sequence"/>
</dbReference>
<reference evidence="1 2" key="1">
    <citation type="journal article" date="2019" name="Sci. Rep.">
        <title>Orb-weaving spider Araneus ventricosus genome elucidates the spidroin gene catalogue.</title>
        <authorList>
            <person name="Kono N."/>
            <person name="Nakamura H."/>
            <person name="Ohtoshi R."/>
            <person name="Moran D.A.P."/>
            <person name="Shinohara A."/>
            <person name="Yoshida Y."/>
            <person name="Fujiwara M."/>
            <person name="Mori M."/>
            <person name="Tomita M."/>
            <person name="Arakawa K."/>
        </authorList>
    </citation>
    <scope>NUCLEOTIDE SEQUENCE [LARGE SCALE GENOMIC DNA]</scope>
</reference>
<comment type="caution">
    <text evidence="1">The sequence shown here is derived from an EMBL/GenBank/DDBJ whole genome shotgun (WGS) entry which is preliminary data.</text>
</comment>
<dbReference type="PANTHER" id="PTHR33327">
    <property type="entry name" value="ENDONUCLEASE"/>
    <property type="match status" value="1"/>
</dbReference>
<keyword evidence="2" id="KW-1185">Reference proteome</keyword>
<accession>A0A4Y2N0K6</accession>
<evidence type="ECO:0000313" key="1">
    <source>
        <dbReference type="EMBL" id="GBN31396.1"/>
    </source>
</evidence>
<dbReference type="AlphaFoldDB" id="A0A4Y2N0K6"/>
<evidence type="ECO:0000313" key="2">
    <source>
        <dbReference type="Proteomes" id="UP000499080"/>
    </source>
</evidence>
<organism evidence="1 2">
    <name type="scientific">Araneus ventricosus</name>
    <name type="common">Orbweaver spider</name>
    <name type="synonym">Epeira ventricosa</name>
    <dbReference type="NCBI Taxonomy" id="182803"/>
    <lineage>
        <taxon>Eukaryota</taxon>
        <taxon>Metazoa</taxon>
        <taxon>Ecdysozoa</taxon>
        <taxon>Arthropoda</taxon>
        <taxon>Chelicerata</taxon>
        <taxon>Arachnida</taxon>
        <taxon>Araneae</taxon>
        <taxon>Araneomorphae</taxon>
        <taxon>Entelegynae</taxon>
        <taxon>Araneoidea</taxon>
        <taxon>Araneidae</taxon>
        <taxon>Araneus</taxon>
    </lineage>
</organism>
<dbReference type="EMBL" id="BGPR01008076">
    <property type="protein sequence ID" value="GBN31396.1"/>
    <property type="molecule type" value="Genomic_DNA"/>
</dbReference>
<sequence length="105" mass="11971">MKELSNGQVTNDFLRNLWLQKIPPHIQTVLSAFSEPLYNMANIADKVFEVVGASSPVCSTSSVPHAYDQPFIELLAQQIRDLSLRTSQRHQRRHSCCRECVIFVI</sequence>
<protein>
    <submittedName>
        <fullName evidence="1">Uncharacterized protein</fullName>
    </submittedName>
</protein>
<name>A0A4Y2N0K6_ARAVE</name>
<proteinExistence type="predicted"/>